<dbReference type="SUPFAM" id="SSF49503">
    <property type="entry name" value="Cupredoxins"/>
    <property type="match status" value="1"/>
</dbReference>
<keyword evidence="2" id="KW-1133">Transmembrane helix</keyword>
<dbReference type="AlphaFoldDB" id="A0A1F6C010"/>
<evidence type="ECO:0000313" key="4">
    <source>
        <dbReference type="EMBL" id="OGG42519.1"/>
    </source>
</evidence>
<feature type="region of interest" description="Disordered" evidence="1">
    <location>
        <begin position="71"/>
        <end position="94"/>
    </location>
</feature>
<feature type="domain" description="EfeO-type cupredoxin-like" evidence="3">
    <location>
        <begin position="100"/>
        <end position="183"/>
    </location>
</feature>
<dbReference type="Proteomes" id="UP000176996">
    <property type="component" value="Unassembled WGS sequence"/>
</dbReference>
<dbReference type="Pfam" id="PF13473">
    <property type="entry name" value="Cupredoxin_1"/>
    <property type="match status" value="1"/>
</dbReference>
<dbReference type="Gene3D" id="2.60.40.420">
    <property type="entry name" value="Cupredoxins - blue copper proteins"/>
    <property type="match status" value="1"/>
</dbReference>
<evidence type="ECO:0000256" key="2">
    <source>
        <dbReference type="SAM" id="Phobius"/>
    </source>
</evidence>
<keyword evidence="2" id="KW-0472">Membrane</keyword>
<evidence type="ECO:0000313" key="5">
    <source>
        <dbReference type="Proteomes" id="UP000176996"/>
    </source>
</evidence>
<evidence type="ECO:0000259" key="3">
    <source>
        <dbReference type="Pfam" id="PF13473"/>
    </source>
</evidence>
<reference evidence="4 5" key="1">
    <citation type="journal article" date="2016" name="Nat. Commun.">
        <title>Thousands of microbial genomes shed light on interconnected biogeochemical processes in an aquifer system.</title>
        <authorList>
            <person name="Anantharaman K."/>
            <person name="Brown C.T."/>
            <person name="Hug L.A."/>
            <person name="Sharon I."/>
            <person name="Castelle C.J."/>
            <person name="Probst A.J."/>
            <person name="Thomas B.C."/>
            <person name="Singh A."/>
            <person name="Wilkins M.J."/>
            <person name="Karaoz U."/>
            <person name="Brodie E.L."/>
            <person name="Williams K.H."/>
            <person name="Hubbard S.S."/>
            <person name="Banfield J.F."/>
        </authorList>
    </citation>
    <scope>NUCLEOTIDE SEQUENCE [LARGE SCALE GENOMIC DNA]</scope>
</reference>
<keyword evidence="2" id="KW-0812">Transmembrane</keyword>
<dbReference type="InterPro" id="IPR028096">
    <property type="entry name" value="EfeO_Cupredoxin"/>
</dbReference>
<name>A0A1F6C010_9BACT</name>
<gene>
    <name evidence="4" type="ORF">A3A21_02325</name>
</gene>
<sequence length="192" mass="21050">MSPRKKKDNLPLWMIVGVITGAMIMYLASNDEYIFKSKRQSPYSKESWEEKRKLSGLSSVSDAGIVLASEYEPARNNASPNSPDAPKQSDPIEKSDLPEDAILLHTDGKKFIPNSFKVALGAPVTLALKSEDETGHILMFNDESLRAVAIGLSSGEMRAITFNAPEKAGEYAFHCDMLGHKDEGETGTMIVE</sequence>
<feature type="transmembrane region" description="Helical" evidence="2">
    <location>
        <begin position="12"/>
        <end position="29"/>
    </location>
</feature>
<dbReference type="STRING" id="1798471.A3A21_02325"/>
<organism evidence="4 5">
    <name type="scientific">Candidatus Jorgensenbacteria bacterium RIFCSPLOWO2_01_FULL_45_25b</name>
    <dbReference type="NCBI Taxonomy" id="1798471"/>
    <lineage>
        <taxon>Bacteria</taxon>
        <taxon>Candidatus Joergenseniibacteriota</taxon>
    </lineage>
</organism>
<comment type="caution">
    <text evidence="4">The sequence shown here is derived from an EMBL/GenBank/DDBJ whole genome shotgun (WGS) entry which is preliminary data.</text>
</comment>
<evidence type="ECO:0000256" key="1">
    <source>
        <dbReference type="SAM" id="MobiDB-lite"/>
    </source>
</evidence>
<accession>A0A1F6C010</accession>
<protein>
    <recommendedName>
        <fullName evidence="3">EfeO-type cupredoxin-like domain-containing protein</fullName>
    </recommendedName>
</protein>
<proteinExistence type="predicted"/>
<dbReference type="EMBL" id="MFKK01000001">
    <property type="protein sequence ID" value="OGG42519.1"/>
    <property type="molecule type" value="Genomic_DNA"/>
</dbReference>
<dbReference type="InterPro" id="IPR008972">
    <property type="entry name" value="Cupredoxin"/>
</dbReference>